<dbReference type="Proteomes" id="UP001358586">
    <property type="component" value="Chromosome 3"/>
</dbReference>
<dbReference type="EMBL" id="JARKNE010000003">
    <property type="protein sequence ID" value="KAK5838879.1"/>
    <property type="molecule type" value="Genomic_DNA"/>
</dbReference>
<name>A0ABR0QIN0_GOSAR</name>
<sequence>MGRANEDISNMGLSIEMDQNEGLETQIEEGMRVGLSDQVRQILDKERSPGKSPNNKGKTEDRAMRKEKGKEVFRNDESIANLSLSDSDISNKRKFILKKVQKTWEVGKIGF</sequence>
<protein>
    <submittedName>
        <fullName evidence="2">Uncharacterized protein</fullName>
    </submittedName>
</protein>
<keyword evidence="3" id="KW-1185">Reference proteome</keyword>
<reference evidence="2 3" key="1">
    <citation type="submission" date="2023-03" db="EMBL/GenBank/DDBJ databases">
        <title>WGS of Gossypium arboreum.</title>
        <authorList>
            <person name="Yu D."/>
        </authorList>
    </citation>
    <scope>NUCLEOTIDE SEQUENCE [LARGE SCALE GENOMIC DNA]</scope>
    <source>
        <tissue evidence="2">Leaf</tissue>
    </source>
</reference>
<proteinExistence type="predicted"/>
<evidence type="ECO:0000313" key="2">
    <source>
        <dbReference type="EMBL" id="KAK5838879.1"/>
    </source>
</evidence>
<evidence type="ECO:0000313" key="3">
    <source>
        <dbReference type="Proteomes" id="UP001358586"/>
    </source>
</evidence>
<organism evidence="2 3">
    <name type="scientific">Gossypium arboreum</name>
    <name type="common">Tree cotton</name>
    <name type="synonym">Gossypium nanking</name>
    <dbReference type="NCBI Taxonomy" id="29729"/>
    <lineage>
        <taxon>Eukaryota</taxon>
        <taxon>Viridiplantae</taxon>
        <taxon>Streptophyta</taxon>
        <taxon>Embryophyta</taxon>
        <taxon>Tracheophyta</taxon>
        <taxon>Spermatophyta</taxon>
        <taxon>Magnoliopsida</taxon>
        <taxon>eudicotyledons</taxon>
        <taxon>Gunneridae</taxon>
        <taxon>Pentapetalae</taxon>
        <taxon>rosids</taxon>
        <taxon>malvids</taxon>
        <taxon>Malvales</taxon>
        <taxon>Malvaceae</taxon>
        <taxon>Malvoideae</taxon>
        <taxon>Gossypium</taxon>
    </lineage>
</organism>
<evidence type="ECO:0000256" key="1">
    <source>
        <dbReference type="SAM" id="MobiDB-lite"/>
    </source>
</evidence>
<comment type="caution">
    <text evidence="2">The sequence shown here is derived from an EMBL/GenBank/DDBJ whole genome shotgun (WGS) entry which is preliminary data.</text>
</comment>
<gene>
    <name evidence="2" type="ORF">PVK06_007625</name>
</gene>
<feature type="compositionally biased region" description="Basic and acidic residues" evidence="1">
    <location>
        <begin position="57"/>
        <end position="71"/>
    </location>
</feature>
<accession>A0ABR0QIN0</accession>
<feature type="region of interest" description="Disordered" evidence="1">
    <location>
        <begin position="42"/>
        <end position="71"/>
    </location>
</feature>